<organism evidence="2 3">
    <name type="scientific">Paenibacillus durus</name>
    <name type="common">Paenibacillus azotofixans</name>
    <dbReference type="NCBI Taxonomy" id="44251"/>
    <lineage>
        <taxon>Bacteria</taxon>
        <taxon>Bacillati</taxon>
        <taxon>Bacillota</taxon>
        <taxon>Bacilli</taxon>
        <taxon>Bacillales</taxon>
        <taxon>Paenibacillaceae</taxon>
        <taxon>Paenibacillus</taxon>
    </lineage>
</organism>
<feature type="region of interest" description="Disordered" evidence="1">
    <location>
        <begin position="253"/>
        <end position="281"/>
    </location>
</feature>
<proteinExistence type="predicted"/>
<name>A0A089HM11_PAEDU</name>
<feature type="compositionally biased region" description="Polar residues" evidence="1">
    <location>
        <begin position="139"/>
        <end position="148"/>
    </location>
</feature>
<dbReference type="AlphaFoldDB" id="A0A089HM11"/>
<dbReference type="RefSeq" id="WP_042206800.1">
    <property type="nucleotide sequence ID" value="NZ_CP009288.1"/>
</dbReference>
<evidence type="ECO:0000313" key="2">
    <source>
        <dbReference type="EMBL" id="AIQ12986.1"/>
    </source>
</evidence>
<dbReference type="KEGG" id="pdu:PDUR_14500"/>
<feature type="compositionally biased region" description="Basic residues" evidence="1">
    <location>
        <begin position="48"/>
        <end position="78"/>
    </location>
</feature>
<keyword evidence="3" id="KW-1185">Reference proteome</keyword>
<dbReference type="OrthoDB" id="2526933at2"/>
<evidence type="ECO:0000256" key="1">
    <source>
        <dbReference type="SAM" id="MobiDB-lite"/>
    </source>
</evidence>
<dbReference type="Proteomes" id="UP000029409">
    <property type="component" value="Chromosome"/>
</dbReference>
<dbReference type="EMBL" id="CP009288">
    <property type="protein sequence ID" value="AIQ12986.1"/>
    <property type="molecule type" value="Genomic_DNA"/>
</dbReference>
<feature type="compositionally biased region" description="Polar residues" evidence="1">
    <location>
        <begin position="334"/>
        <end position="349"/>
    </location>
</feature>
<feature type="region of interest" description="Disordered" evidence="1">
    <location>
        <begin position="330"/>
        <end position="349"/>
    </location>
</feature>
<accession>A0A089HM11</accession>
<gene>
    <name evidence="2" type="ORF">PDUR_14500</name>
</gene>
<dbReference type="STRING" id="44251.PDUR_14500"/>
<evidence type="ECO:0000313" key="3">
    <source>
        <dbReference type="Proteomes" id="UP000029409"/>
    </source>
</evidence>
<feature type="region of interest" description="Disordered" evidence="1">
    <location>
        <begin position="48"/>
        <end position="79"/>
    </location>
</feature>
<sequence>MKSGNSYTTKVYSDKRINIRLISKQRKRLKKIILFFDSSGKLRVKFPHKSKRSVRNLQKRRLSNRKKRSRHSKRKKGVLRAGAVRQITLTDIKEIVVSRDPPITNEPLVITTNPQAAVNTNVATNRPHTMVNGQDVSLSVQQSESSTGLAERPHQETSIHLPGEDISDPKQNMPVQIIKENTITTIPQVSTNPNVTTNPPLMPVNQQDSSLRIQHRESSTGLAERPHQGTNIHLSSGEAISDPKQNVPAQTIKENKKNQAVTNPGTVISKPGLKSDPDKTLADSQKSHLIQSIPQEAPVVNDSPVTWRRTFEAEKASDTAAIDFLQKRKGPLHQSGSNTESADQSQLTVKRQAWRYSGSKRTDPGSSLSWIEWAHNQKSVQTSDPRVIIPEPEAASVSHDPILEPRVEKEPLIIKDILRTDSIEQVKGKANKIVKETNKKYTKVSTLEDVNIKITGENGNGSIRGSGRHNRGL</sequence>
<protein>
    <submittedName>
        <fullName evidence="2">Uncharacterized protein</fullName>
    </submittedName>
</protein>
<reference evidence="2 3" key="1">
    <citation type="submission" date="2014-08" db="EMBL/GenBank/DDBJ databases">
        <title>Comparative genomics of the Paenibacillus odorifer group.</title>
        <authorList>
            <person name="den Bakker H.C."/>
            <person name="Tsai Y.-C."/>
            <person name="Martin N."/>
            <person name="Korlach J."/>
            <person name="Wiedmann M."/>
        </authorList>
    </citation>
    <scope>NUCLEOTIDE SEQUENCE [LARGE SCALE GENOMIC DNA]</scope>
    <source>
        <strain evidence="2 3">DSM 1735</strain>
    </source>
</reference>
<feature type="region of interest" description="Disordered" evidence="1">
    <location>
        <begin position="139"/>
        <end position="169"/>
    </location>
</feature>